<keyword evidence="8" id="KW-1185">Reference proteome</keyword>
<dbReference type="STRING" id="861450.HMPREF0080_01592"/>
<comment type="caution">
    <text evidence="7">The sequence shown here is derived from an EMBL/GenBank/DDBJ whole genome shotgun (WGS) entry which is preliminary data.</text>
</comment>
<dbReference type="SUPFAM" id="SSF54001">
    <property type="entry name" value="Cysteine proteinases"/>
    <property type="match status" value="1"/>
</dbReference>
<dbReference type="GO" id="GO:0006508">
    <property type="term" value="P:proteolysis"/>
    <property type="evidence" value="ECO:0007669"/>
    <property type="project" value="UniProtKB-KW"/>
</dbReference>
<keyword evidence="5" id="KW-0732">Signal</keyword>
<dbReference type="eggNOG" id="COG0791">
    <property type="taxonomic scope" value="Bacteria"/>
</dbReference>
<dbReference type="EMBL" id="AGCJ01000071">
    <property type="protein sequence ID" value="EHM39241.1"/>
    <property type="molecule type" value="Genomic_DNA"/>
</dbReference>
<dbReference type="GO" id="GO:0008234">
    <property type="term" value="F:cysteine-type peptidase activity"/>
    <property type="evidence" value="ECO:0007669"/>
    <property type="project" value="UniProtKB-KW"/>
</dbReference>
<dbReference type="RefSeq" id="WP_006790559.1">
    <property type="nucleotide sequence ID" value="NZ_JH417604.1"/>
</dbReference>
<name>G9YIU8_9FIRM</name>
<keyword evidence="4" id="KW-0788">Thiol protease</keyword>
<dbReference type="InterPro" id="IPR051202">
    <property type="entry name" value="Peptidase_C40"/>
</dbReference>
<evidence type="ECO:0000256" key="3">
    <source>
        <dbReference type="ARBA" id="ARBA00022801"/>
    </source>
</evidence>
<evidence type="ECO:0000256" key="5">
    <source>
        <dbReference type="SAM" id="SignalP"/>
    </source>
</evidence>
<evidence type="ECO:0000256" key="1">
    <source>
        <dbReference type="ARBA" id="ARBA00007074"/>
    </source>
</evidence>
<dbReference type="Gene3D" id="3.90.1720.10">
    <property type="entry name" value="endopeptidase domain like (from Nostoc punctiforme)"/>
    <property type="match status" value="1"/>
</dbReference>
<feature type="signal peptide" evidence="5">
    <location>
        <begin position="1"/>
        <end position="24"/>
    </location>
</feature>
<feature type="domain" description="NlpC/P60" evidence="6">
    <location>
        <begin position="190"/>
        <end position="310"/>
    </location>
</feature>
<feature type="chain" id="PRO_5038374300" evidence="5">
    <location>
        <begin position="25"/>
        <end position="311"/>
    </location>
</feature>
<proteinExistence type="inferred from homology"/>
<dbReference type="OrthoDB" id="9808890at2"/>
<evidence type="ECO:0000256" key="4">
    <source>
        <dbReference type="ARBA" id="ARBA00022807"/>
    </source>
</evidence>
<reference evidence="7 8" key="1">
    <citation type="submission" date="2011-08" db="EMBL/GenBank/DDBJ databases">
        <authorList>
            <person name="Weinstock G."/>
            <person name="Sodergren E."/>
            <person name="Clifton S."/>
            <person name="Fulton L."/>
            <person name="Fulton B."/>
            <person name="Courtney L."/>
            <person name="Fronick C."/>
            <person name="Harrison M."/>
            <person name="Strong C."/>
            <person name="Farmer C."/>
            <person name="Delahaunty K."/>
            <person name="Markovic C."/>
            <person name="Hall O."/>
            <person name="Minx P."/>
            <person name="Tomlinson C."/>
            <person name="Mitreva M."/>
            <person name="Hou S."/>
            <person name="Chen J."/>
            <person name="Wollam A."/>
            <person name="Pepin K.H."/>
            <person name="Johnson M."/>
            <person name="Bhonagiri V."/>
            <person name="Zhang X."/>
            <person name="Suruliraj S."/>
            <person name="Warren W."/>
            <person name="Chinwalla A."/>
            <person name="Mardis E.R."/>
            <person name="Wilson R.K."/>
        </authorList>
    </citation>
    <scope>NUCLEOTIDE SEQUENCE [LARGE SCALE GENOMIC DNA]</scope>
    <source>
        <strain evidence="7 8">F0357</strain>
    </source>
</reference>
<evidence type="ECO:0000259" key="6">
    <source>
        <dbReference type="PROSITE" id="PS51935"/>
    </source>
</evidence>
<dbReference type="eggNOG" id="COG3409">
    <property type="taxonomic scope" value="Bacteria"/>
</dbReference>
<dbReference type="InterPro" id="IPR038765">
    <property type="entry name" value="Papain-like_cys_pep_sf"/>
</dbReference>
<dbReference type="Proteomes" id="UP000005481">
    <property type="component" value="Unassembled WGS sequence"/>
</dbReference>
<dbReference type="InterPro" id="IPR036365">
    <property type="entry name" value="PGBD-like_sf"/>
</dbReference>
<evidence type="ECO:0000313" key="7">
    <source>
        <dbReference type="EMBL" id="EHM39241.1"/>
    </source>
</evidence>
<dbReference type="PANTHER" id="PTHR47053:SF1">
    <property type="entry name" value="MUREIN DD-ENDOPEPTIDASE MEPH-RELATED"/>
    <property type="match status" value="1"/>
</dbReference>
<protein>
    <submittedName>
        <fullName evidence="7">NlpC/P60 family protein</fullName>
    </submittedName>
</protein>
<comment type="similarity">
    <text evidence="1">Belongs to the peptidase C40 family.</text>
</comment>
<dbReference type="HOGENOM" id="CLU_016043_1_6_9"/>
<accession>G9YIU8</accession>
<dbReference type="AlphaFoldDB" id="G9YIU8"/>
<dbReference type="InterPro" id="IPR000064">
    <property type="entry name" value="NLP_P60_dom"/>
</dbReference>
<dbReference type="InterPro" id="IPR036366">
    <property type="entry name" value="PGBDSf"/>
</dbReference>
<dbReference type="Pfam" id="PF00877">
    <property type="entry name" value="NLPC_P60"/>
    <property type="match status" value="1"/>
</dbReference>
<keyword evidence="3" id="KW-0378">Hydrolase</keyword>
<sequence>MKFFRKTAWLLWLFSAVLTITCGATFHPGDRGAQIREIQQALVNNGISLSVDGDYGTSTTEAIRKFQAAHGLECDGILGAQTYAALMERPMPENHSEYFVQKSGLPDAELMVAEREITAVQAALAGRGYDLSVDGIFGINTEQAVRDFQTKQGLDADGIVGNLTYTSLTGQTLQGGSLRCIGNTGKAGNKELFGRLMAVANGNLGVPYVFGGTTPAGFDCSGFTRYVYESVGIELPRMADEQFTVGSAVETANLQPGDLVFFSTYASGISHSGIYIGNGQFIHAGNNGVSMDNLFDEYWSPRYRGAKRIFC</sequence>
<dbReference type="PROSITE" id="PS51935">
    <property type="entry name" value="NLPC_P60"/>
    <property type="match status" value="1"/>
</dbReference>
<dbReference type="Pfam" id="PF01471">
    <property type="entry name" value="PG_binding_1"/>
    <property type="match status" value="2"/>
</dbReference>
<dbReference type="PANTHER" id="PTHR47053">
    <property type="entry name" value="MUREIN DD-ENDOPEPTIDASE MEPH-RELATED"/>
    <property type="match status" value="1"/>
</dbReference>
<keyword evidence="2" id="KW-0645">Protease</keyword>
<dbReference type="Gene3D" id="1.10.101.10">
    <property type="entry name" value="PGBD-like superfamily/PGBD"/>
    <property type="match status" value="2"/>
</dbReference>
<evidence type="ECO:0000256" key="2">
    <source>
        <dbReference type="ARBA" id="ARBA00022670"/>
    </source>
</evidence>
<organism evidence="7 8">
    <name type="scientific">Anaeroglobus geminatus F0357</name>
    <dbReference type="NCBI Taxonomy" id="861450"/>
    <lineage>
        <taxon>Bacteria</taxon>
        <taxon>Bacillati</taxon>
        <taxon>Bacillota</taxon>
        <taxon>Negativicutes</taxon>
        <taxon>Veillonellales</taxon>
        <taxon>Veillonellaceae</taxon>
        <taxon>Anaeroglobus</taxon>
    </lineage>
</organism>
<evidence type="ECO:0000313" key="8">
    <source>
        <dbReference type="Proteomes" id="UP000005481"/>
    </source>
</evidence>
<dbReference type="SUPFAM" id="SSF47090">
    <property type="entry name" value="PGBD-like"/>
    <property type="match status" value="2"/>
</dbReference>
<gene>
    <name evidence="7" type="ORF">HMPREF0080_01592</name>
</gene>
<dbReference type="InterPro" id="IPR002477">
    <property type="entry name" value="Peptidoglycan-bd-like"/>
</dbReference>